<reference evidence="2 3" key="1">
    <citation type="submission" date="2018-02" db="EMBL/GenBank/DDBJ databases">
        <title>Draft genome sequence of Streptococcus oricebi CCUG 70868T type strain.</title>
        <authorList>
            <person name="Mendez V."/>
            <person name="Salva-Serra F."/>
            <person name="Jaen-Luchoro D."/>
            <person name="Gonzales-Siles L."/>
            <person name="Karlsson R."/>
            <person name="Engstrom-Jakobsson H."/>
            <person name="Busquets A."/>
            <person name="Gomila M."/>
            <person name="Pineiro-Iglesias B."/>
            <person name="Bennasar-Figueras A."/>
            <person name="Seeger M."/>
            <person name="Moore E."/>
        </authorList>
    </citation>
    <scope>NUCLEOTIDE SEQUENCE [LARGE SCALE GENOMIC DNA]</scope>
    <source>
        <strain evidence="2 3">CCUG 70868</strain>
    </source>
</reference>
<dbReference type="Pfam" id="PF05137">
    <property type="entry name" value="PilN"/>
    <property type="match status" value="1"/>
</dbReference>
<sequence length="200" mass="22710">MRDLNFFSSYHTPPKKSSPLRLALIGGGSAAAALFVLAAIFFQLSNMDYQKKIADAENMLKSPEMAEQLTAVSETENKIATVKNDQVLFKNLEGDFQRIHRVNRSFLEFLNKKVTRNLVFNDIKVNYDSVEIQGSSRERLSIAKFEEELRKTDKFNHIIVSDIENKDDGGAANVAPDDPNKDIYNFNIKIITKDVDFNDK</sequence>
<dbReference type="RefSeq" id="WP_209628945.1">
    <property type="nucleotide sequence ID" value="NZ_PRDG01000006.1"/>
</dbReference>
<dbReference type="Proteomes" id="UP001519296">
    <property type="component" value="Unassembled WGS sequence"/>
</dbReference>
<dbReference type="EMBL" id="PRDG01000006">
    <property type="protein sequence ID" value="MBP2624187.1"/>
    <property type="molecule type" value="Genomic_DNA"/>
</dbReference>
<evidence type="ECO:0000313" key="3">
    <source>
        <dbReference type="Proteomes" id="UP001519296"/>
    </source>
</evidence>
<feature type="transmembrane region" description="Helical" evidence="1">
    <location>
        <begin position="20"/>
        <end position="42"/>
    </location>
</feature>
<dbReference type="InterPro" id="IPR007813">
    <property type="entry name" value="PilN"/>
</dbReference>
<keyword evidence="1" id="KW-1133">Transmembrane helix</keyword>
<comment type="caution">
    <text evidence="2">The sequence shown here is derived from an EMBL/GenBank/DDBJ whole genome shotgun (WGS) entry which is preliminary data.</text>
</comment>
<accession>A0ABS5B5S7</accession>
<gene>
    <name evidence="2" type="ORF">C4K46_09590</name>
</gene>
<proteinExistence type="predicted"/>
<keyword evidence="1" id="KW-0812">Transmembrane</keyword>
<evidence type="ECO:0000313" key="2">
    <source>
        <dbReference type="EMBL" id="MBP2624187.1"/>
    </source>
</evidence>
<name>A0ABS5B5S7_9STRE</name>
<protein>
    <submittedName>
        <fullName evidence="2">Fimbrial assembly protein</fullName>
    </submittedName>
</protein>
<keyword evidence="3" id="KW-1185">Reference proteome</keyword>
<organism evidence="2 3">
    <name type="scientific">Streptococcus oricebi</name>
    <dbReference type="NCBI Taxonomy" id="1547447"/>
    <lineage>
        <taxon>Bacteria</taxon>
        <taxon>Bacillati</taxon>
        <taxon>Bacillota</taxon>
        <taxon>Bacilli</taxon>
        <taxon>Lactobacillales</taxon>
        <taxon>Streptococcaceae</taxon>
        <taxon>Streptococcus</taxon>
    </lineage>
</organism>
<keyword evidence="1" id="KW-0472">Membrane</keyword>
<evidence type="ECO:0000256" key="1">
    <source>
        <dbReference type="SAM" id="Phobius"/>
    </source>
</evidence>